<organism evidence="2 3">
    <name type="scientific">Mycolicibacterium porcinum</name>
    <dbReference type="NCBI Taxonomy" id="39693"/>
    <lineage>
        <taxon>Bacteria</taxon>
        <taxon>Bacillati</taxon>
        <taxon>Actinomycetota</taxon>
        <taxon>Actinomycetes</taxon>
        <taxon>Mycobacteriales</taxon>
        <taxon>Mycobacteriaceae</taxon>
        <taxon>Mycolicibacterium</taxon>
    </lineage>
</organism>
<keyword evidence="1" id="KW-0812">Transmembrane</keyword>
<evidence type="ECO:0000313" key="2">
    <source>
        <dbReference type="EMBL" id="MEX3740259.1"/>
    </source>
</evidence>
<reference evidence="2 3" key="1">
    <citation type="submission" date="2024-04" db="EMBL/GenBank/DDBJ databases">
        <title>Genomic Markers of Mycobacteria.</title>
        <authorList>
            <person name="Soliman M.S."/>
            <person name="Elkholy A."/>
            <person name="Soliman N.S."/>
            <person name="Abbas A."/>
            <person name="Khayrat S."/>
            <person name="Shawky S."/>
        </authorList>
    </citation>
    <scope>NUCLEOTIDE SEQUENCE [LARGE SCALE GENOMIC DNA]</scope>
    <source>
        <strain evidence="2 3">Egy-CU-AM5</strain>
    </source>
</reference>
<dbReference type="EMBL" id="JBDLOU010000040">
    <property type="protein sequence ID" value="MEX3740259.1"/>
    <property type="molecule type" value="Genomic_DNA"/>
</dbReference>
<sequence length="318" mass="33885">MSIKDMWNNTQHHRSVWIGGAVAVVLVVAVFLYGLVSMVAAGVRWASAEPAKPDPMTQWTQRESDSGLVQMFATDCVERWAKSTPEMMDSLSDCFTIAPEARQGSPMAATVTGVFPYTPQLTYKNDEVSLWSVLVGFYIKEAGDDAATHQYTQLLVSLPRSGGPRAMLMPATTATALPPGSDMELAYNHEVRGTMNGAGGRQDPAPLYGVVQDFMTAYLVGPPDKVSSFATAESGLTGLGQLFYEIKIESVKADTAADGPPLPGEQVHVLVTVTGKKAGGGIKPMQYPLLVVDSGGRWAVSAIENMPAITGRMLTPGG</sequence>
<evidence type="ECO:0008006" key="4">
    <source>
        <dbReference type="Google" id="ProtNLM"/>
    </source>
</evidence>
<protein>
    <recommendedName>
        <fullName evidence="4">Conjugal transfer protein</fullName>
    </recommendedName>
</protein>
<keyword evidence="1" id="KW-1133">Transmembrane helix</keyword>
<gene>
    <name evidence="2" type="ORF">ABFW12_18725</name>
</gene>
<keyword evidence="1" id="KW-0472">Membrane</keyword>
<dbReference type="Proteomes" id="UP001558474">
    <property type="component" value="Unassembled WGS sequence"/>
</dbReference>
<name>A0ABV3VKG4_9MYCO</name>
<evidence type="ECO:0000313" key="3">
    <source>
        <dbReference type="Proteomes" id="UP001558474"/>
    </source>
</evidence>
<evidence type="ECO:0000256" key="1">
    <source>
        <dbReference type="SAM" id="Phobius"/>
    </source>
</evidence>
<accession>A0ABV3VKG4</accession>
<comment type="caution">
    <text evidence="2">The sequence shown here is derived from an EMBL/GenBank/DDBJ whole genome shotgun (WGS) entry which is preliminary data.</text>
</comment>
<proteinExistence type="predicted"/>
<feature type="transmembrane region" description="Helical" evidence="1">
    <location>
        <begin position="16"/>
        <end position="36"/>
    </location>
</feature>
<dbReference type="Gene3D" id="3.10.450.540">
    <property type="match status" value="1"/>
</dbReference>
<keyword evidence="3" id="KW-1185">Reference proteome</keyword>
<dbReference type="RefSeq" id="WP_368573483.1">
    <property type="nucleotide sequence ID" value="NZ_JBDLOU010000040.1"/>
</dbReference>